<dbReference type="SUPFAM" id="SSF53474">
    <property type="entry name" value="alpha/beta-Hydrolases"/>
    <property type="match status" value="1"/>
</dbReference>
<proteinExistence type="predicted"/>
<evidence type="ECO:0000313" key="2">
    <source>
        <dbReference type="Proteomes" id="UP001595647"/>
    </source>
</evidence>
<comment type="caution">
    <text evidence="1">The sequence shown here is derived from an EMBL/GenBank/DDBJ whole genome shotgun (WGS) entry which is preliminary data.</text>
</comment>
<dbReference type="InterPro" id="IPR029058">
    <property type="entry name" value="AB_hydrolase_fold"/>
</dbReference>
<accession>A0ABV7I1A9</accession>
<dbReference type="RefSeq" id="WP_182306882.1">
    <property type="nucleotide sequence ID" value="NZ_CP059896.1"/>
</dbReference>
<name>A0ABV7I1A9_9HYPH</name>
<dbReference type="Gene3D" id="3.40.50.1820">
    <property type="entry name" value="alpha/beta hydrolase"/>
    <property type="match status" value="1"/>
</dbReference>
<sequence>MMRALSLEPDVPFPSMAGYPILILTGATDSRRAPQDGETLARQFHEAGAEVTHHLLRCGHGWDENGRDVAISRQWLRDIMSRPYPSLTRGTATNTISA</sequence>
<protein>
    <recommendedName>
        <fullName evidence="3">Prolyl oligopeptidase family protein</fullName>
    </recommendedName>
</protein>
<evidence type="ECO:0000313" key="1">
    <source>
        <dbReference type="EMBL" id="MFC3164459.1"/>
    </source>
</evidence>
<organism evidence="1 2">
    <name type="scientific">Ciceribacter thiooxidans</name>
    <dbReference type="NCBI Taxonomy" id="1969821"/>
    <lineage>
        <taxon>Bacteria</taxon>
        <taxon>Pseudomonadati</taxon>
        <taxon>Pseudomonadota</taxon>
        <taxon>Alphaproteobacteria</taxon>
        <taxon>Hyphomicrobiales</taxon>
        <taxon>Rhizobiaceae</taxon>
        <taxon>Ciceribacter</taxon>
    </lineage>
</organism>
<gene>
    <name evidence="1" type="ORF">ACFOHV_14360</name>
</gene>
<reference evidence="2" key="1">
    <citation type="journal article" date="2019" name="Int. J. Syst. Evol. Microbiol.">
        <title>The Global Catalogue of Microorganisms (GCM) 10K type strain sequencing project: providing services to taxonomists for standard genome sequencing and annotation.</title>
        <authorList>
            <consortium name="The Broad Institute Genomics Platform"/>
            <consortium name="The Broad Institute Genome Sequencing Center for Infectious Disease"/>
            <person name="Wu L."/>
            <person name="Ma J."/>
        </authorList>
    </citation>
    <scope>NUCLEOTIDE SEQUENCE [LARGE SCALE GENOMIC DNA]</scope>
    <source>
        <strain evidence="2">KCTC 52231</strain>
    </source>
</reference>
<dbReference type="EMBL" id="JBHRTG010000019">
    <property type="protein sequence ID" value="MFC3164459.1"/>
    <property type="molecule type" value="Genomic_DNA"/>
</dbReference>
<keyword evidence="2" id="KW-1185">Reference proteome</keyword>
<dbReference type="Proteomes" id="UP001595647">
    <property type="component" value="Unassembled WGS sequence"/>
</dbReference>
<evidence type="ECO:0008006" key="3">
    <source>
        <dbReference type="Google" id="ProtNLM"/>
    </source>
</evidence>